<evidence type="ECO:0000313" key="2">
    <source>
        <dbReference type="EMBL" id="KAL1409114.1"/>
    </source>
</evidence>
<keyword evidence="3" id="KW-1185">Reference proteome</keyword>
<dbReference type="RefSeq" id="XP_069209058.1">
    <property type="nucleotide sequence ID" value="XM_069354416.1"/>
</dbReference>
<protein>
    <submittedName>
        <fullName evidence="2">Uncharacterized protein</fullName>
    </submittedName>
</protein>
<comment type="caution">
    <text evidence="2">The sequence shown here is derived from an EMBL/GenBank/DDBJ whole genome shotgun (WGS) entry which is preliminary data.</text>
</comment>
<accession>A0ABR3Q322</accession>
<reference evidence="2 3" key="1">
    <citation type="submission" date="2023-08" db="EMBL/GenBank/DDBJ databases">
        <title>Annotated Genome Sequence of Vanrija albida AlHP1.</title>
        <authorList>
            <person name="Herzog R."/>
        </authorList>
    </citation>
    <scope>NUCLEOTIDE SEQUENCE [LARGE SCALE GENOMIC DNA]</scope>
    <source>
        <strain evidence="2 3">AlHP1</strain>
    </source>
</reference>
<organism evidence="2 3">
    <name type="scientific">Vanrija albida</name>
    <dbReference type="NCBI Taxonomy" id="181172"/>
    <lineage>
        <taxon>Eukaryota</taxon>
        <taxon>Fungi</taxon>
        <taxon>Dikarya</taxon>
        <taxon>Basidiomycota</taxon>
        <taxon>Agaricomycotina</taxon>
        <taxon>Tremellomycetes</taxon>
        <taxon>Trichosporonales</taxon>
        <taxon>Trichosporonaceae</taxon>
        <taxon>Vanrija</taxon>
    </lineage>
</organism>
<proteinExistence type="predicted"/>
<feature type="region of interest" description="Disordered" evidence="1">
    <location>
        <begin position="23"/>
        <end position="47"/>
    </location>
</feature>
<gene>
    <name evidence="2" type="ORF">Q8F55_005941</name>
</gene>
<dbReference type="EMBL" id="JBBXJM010000004">
    <property type="protein sequence ID" value="KAL1409114.1"/>
    <property type="molecule type" value="Genomic_DNA"/>
</dbReference>
<sequence length="165" mass="19334">MPPHLPCWYTFRLPRLASVDKRYDEESRAGRPPDPPSPRGRSGSPELLNGHQNIIVIFPDEPLFRRRKTQDSGTYLEVVAIIWEQIVAWSAKLLTCGCTVTFVNIGRPIWRDIVDRWTGDITNPCSPSEDAQFLLDRYWFDFELSQRRVLEEKTRKRLRFLSTEE</sequence>
<dbReference type="GeneID" id="95986984"/>
<evidence type="ECO:0000256" key="1">
    <source>
        <dbReference type="SAM" id="MobiDB-lite"/>
    </source>
</evidence>
<dbReference type="Proteomes" id="UP001565368">
    <property type="component" value="Unassembled WGS sequence"/>
</dbReference>
<evidence type="ECO:0000313" key="3">
    <source>
        <dbReference type="Proteomes" id="UP001565368"/>
    </source>
</evidence>
<name>A0ABR3Q322_9TREE</name>